<dbReference type="Proteomes" id="UP000317178">
    <property type="component" value="Chromosome"/>
</dbReference>
<dbReference type="FunFam" id="3.40.50.720:FF:000084">
    <property type="entry name" value="Short-chain dehydrogenase reductase"/>
    <property type="match status" value="1"/>
</dbReference>
<reference evidence="4 5" key="1">
    <citation type="submission" date="2019-02" db="EMBL/GenBank/DDBJ databases">
        <title>Deep-cultivation of Planctomycetes and their phenomic and genomic characterization uncovers novel biology.</title>
        <authorList>
            <person name="Wiegand S."/>
            <person name="Jogler M."/>
            <person name="Boedeker C."/>
            <person name="Pinto D."/>
            <person name="Vollmers J."/>
            <person name="Rivas-Marin E."/>
            <person name="Kohn T."/>
            <person name="Peeters S.H."/>
            <person name="Heuer A."/>
            <person name="Rast P."/>
            <person name="Oberbeckmann S."/>
            <person name="Bunk B."/>
            <person name="Jeske O."/>
            <person name="Meyerdierks A."/>
            <person name="Storesund J.E."/>
            <person name="Kallscheuer N."/>
            <person name="Luecker S."/>
            <person name="Lage O.M."/>
            <person name="Pohl T."/>
            <person name="Merkel B.J."/>
            <person name="Hornburger P."/>
            <person name="Mueller R.-W."/>
            <person name="Bruemmer F."/>
            <person name="Labrenz M."/>
            <person name="Spormann A.M."/>
            <person name="Op den Camp H."/>
            <person name="Overmann J."/>
            <person name="Amann R."/>
            <person name="Jetten M.S.M."/>
            <person name="Mascher T."/>
            <person name="Medema M.H."/>
            <person name="Devos D.P."/>
            <person name="Kaster A.-K."/>
            <person name="Ovreas L."/>
            <person name="Rohde M."/>
            <person name="Galperin M.Y."/>
            <person name="Jogler C."/>
        </authorList>
    </citation>
    <scope>NUCLEOTIDE SEQUENCE [LARGE SCALE GENOMIC DNA]</scope>
    <source>
        <strain evidence="4 5">Pla110</strain>
    </source>
</reference>
<protein>
    <submittedName>
        <fullName evidence="4">General stress protein 39</fullName>
        <ecNumber evidence="4">1.-.-.-</ecNumber>
    </submittedName>
</protein>
<dbReference type="InterPro" id="IPR036291">
    <property type="entry name" value="NAD(P)-bd_dom_sf"/>
</dbReference>
<dbReference type="RefSeq" id="WP_144998384.1">
    <property type="nucleotide sequence ID" value="NZ_CP036281.1"/>
</dbReference>
<sequence length="303" mass="32653">MANTDIQTDKKPLMQSEPKPPFPEQHQESPGLESKLDPLPRWRAERYQAACKLTGKRALVTGGDSGIGRAVAYLYAREGADVAITYLPSERTDAEETQKAVEEVGCKCILIEGDLTSAEFCKEVINTTVSELGGIDILVSNAAWQNRKSSVTEVSEEELDRTLKTNVYAYLRLVREAVPHMEPGSAIIATGSEVGLQGSPQLPDYGATKGAIHSLTKCLSRELLDKGIRVNCVAPGPVWTPLNPADAGMTAEDVSMFGKEKGSTPMERPAQPEEVSPSYVFLASDADSSYITGVILPVMGQPA</sequence>
<dbReference type="EMBL" id="CP036281">
    <property type="protein sequence ID" value="QDU82313.1"/>
    <property type="molecule type" value="Genomic_DNA"/>
</dbReference>
<dbReference type="GO" id="GO:0016614">
    <property type="term" value="F:oxidoreductase activity, acting on CH-OH group of donors"/>
    <property type="evidence" value="ECO:0007669"/>
    <property type="project" value="UniProtKB-ARBA"/>
</dbReference>
<comment type="similarity">
    <text evidence="1">Belongs to the short-chain dehydrogenases/reductases (SDR) family.</text>
</comment>
<dbReference type="InterPro" id="IPR002347">
    <property type="entry name" value="SDR_fam"/>
</dbReference>
<dbReference type="Pfam" id="PF13561">
    <property type="entry name" value="adh_short_C2"/>
    <property type="match status" value="1"/>
</dbReference>
<dbReference type="PROSITE" id="PS00061">
    <property type="entry name" value="ADH_SHORT"/>
    <property type="match status" value="1"/>
</dbReference>
<keyword evidence="2 4" id="KW-0560">Oxidoreductase</keyword>
<proteinExistence type="inferred from homology"/>
<feature type="region of interest" description="Disordered" evidence="3">
    <location>
        <begin position="1"/>
        <end position="38"/>
    </location>
</feature>
<evidence type="ECO:0000256" key="3">
    <source>
        <dbReference type="SAM" id="MobiDB-lite"/>
    </source>
</evidence>
<evidence type="ECO:0000313" key="4">
    <source>
        <dbReference type="EMBL" id="QDU82313.1"/>
    </source>
</evidence>
<dbReference type="Gene3D" id="3.40.50.720">
    <property type="entry name" value="NAD(P)-binding Rossmann-like Domain"/>
    <property type="match status" value="1"/>
</dbReference>
<dbReference type="OrthoDB" id="9803333at2"/>
<dbReference type="EC" id="1.-.-.-" evidence="4"/>
<evidence type="ECO:0000256" key="1">
    <source>
        <dbReference type="ARBA" id="ARBA00006484"/>
    </source>
</evidence>
<dbReference type="PANTHER" id="PTHR48107:SF16">
    <property type="entry name" value="NADPH-DEPENDENT ALDEHYDE REDUCTASE 1, CHLOROPLASTIC"/>
    <property type="match status" value="1"/>
</dbReference>
<evidence type="ECO:0000313" key="5">
    <source>
        <dbReference type="Proteomes" id="UP000317178"/>
    </source>
</evidence>
<dbReference type="PRINTS" id="PR00081">
    <property type="entry name" value="GDHRDH"/>
</dbReference>
<gene>
    <name evidence="4" type="primary">ydaD</name>
    <name evidence="4" type="ORF">Pla110_40680</name>
</gene>
<dbReference type="AlphaFoldDB" id="A0A518CSV8"/>
<accession>A0A518CSV8</accession>
<dbReference type="KEGG" id="plon:Pla110_40680"/>
<evidence type="ECO:0000256" key="2">
    <source>
        <dbReference type="ARBA" id="ARBA00023002"/>
    </source>
</evidence>
<dbReference type="InterPro" id="IPR020904">
    <property type="entry name" value="Sc_DH/Rdtase_CS"/>
</dbReference>
<keyword evidence="5" id="KW-1185">Reference proteome</keyword>
<dbReference type="PANTHER" id="PTHR48107">
    <property type="entry name" value="NADPH-DEPENDENT ALDEHYDE REDUCTASE-LIKE PROTEIN, CHLOROPLASTIC-RELATED"/>
    <property type="match status" value="1"/>
</dbReference>
<name>A0A518CSV8_9PLAN</name>
<organism evidence="4 5">
    <name type="scientific">Polystyrenella longa</name>
    <dbReference type="NCBI Taxonomy" id="2528007"/>
    <lineage>
        <taxon>Bacteria</taxon>
        <taxon>Pseudomonadati</taxon>
        <taxon>Planctomycetota</taxon>
        <taxon>Planctomycetia</taxon>
        <taxon>Planctomycetales</taxon>
        <taxon>Planctomycetaceae</taxon>
        <taxon>Polystyrenella</taxon>
    </lineage>
</organism>
<dbReference type="SUPFAM" id="SSF51735">
    <property type="entry name" value="NAD(P)-binding Rossmann-fold domains"/>
    <property type="match status" value="1"/>
</dbReference>